<dbReference type="Pfam" id="PF00060">
    <property type="entry name" value="Lig_chan"/>
    <property type="match status" value="1"/>
</dbReference>
<evidence type="ECO:0000256" key="8">
    <source>
        <dbReference type="ARBA" id="ARBA00023136"/>
    </source>
</evidence>
<name>A0AAE1BS03_PETCI</name>
<keyword evidence="7" id="KW-0406">Ion transport</keyword>
<evidence type="ECO:0000259" key="15">
    <source>
        <dbReference type="SMART" id="SM00918"/>
    </source>
</evidence>
<sequence length="691" mass="79158">MECWCILCGILTTLLITSKSSTAAYIPLLANLSDVEWSHNTQGEESLVLLNFLAGHYTPKCLKIILHSGRNYSSEPVPPMRPASLRDYDSDAFMNVRDKTQNRNMNAIYVSDSNTETHINLNAGDINKCKQILRYINENTERLTSFSCVTYILTQPPDPRLLPSLTDSTFHKRLTRYFLVQTRDMMEAEALLLDQRLRDEENVATLTRHQHQEAQKGRGLWWWQISFRQLLHPSGSPQIVRLNRWSSRADLLSSNNTIIFPEQMNNFYGTRLKGVSLNFEPFIIYEDNDLRLIRSRPCLDVFILNAIADSLNFTYDLFKSEDGQWGFLKADGHWAGVVGDVEMRRANFSLCLSKILDRVRSVDFTRMYYRDPMTFLAAKSRPSPPWRKLLTPFTTWVWVATVGCVCVSAVFYYTICTVQTNLGSSLPSSSQAFMHVLGSFLSQSLRHIPWLSAGKVFLGFWLIHVLLVTTYYKTSLTGTLAVPFASPTIDTLQQLLHSDINPAMKEAKGSDYQLFSTSNVSLYQRVFQSLTFLLEKDIMLRVVDGQDAFIFFKSSLDFRVATQYTTAYGETNLHVASDEFFPGGYAWAFPKGSPYRKPFDKVMWWCVQAGLIDKWLKDLNLFYLKERLEKRSPEERKRDEEEAQIRKDDGLIVLNLNHLQGPFFILLLGSAGGGLVFVVQWIAFTLQPNLT</sequence>
<evidence type="ECO:0000256" key="3">
    <source>
        <dbReference type="ARBA" id="ARBA00022448"/>
    </source>
</evidence>
<dbReference type="InterPro" id="IPR001320">
    <property type="entry name" value="Iontro_rcpt_C"/>
</dbReference>
<evidence type="ECO:0000256" key="2">
    <source>
        <dbReference type="ARBA" id="ARBA00008685"/>
    </source>
</evidence>
<gene>
    <name evidence="16" type="ORF">Pcinc_037740</name>
</gene>
<comment type="subcellular location">
    <subcellularLocation>
        <location evidence="1">Cell membrane</location>
        <topology evidence="1">Multi-pass membrane protein</topology>
    </subcellularLocation>
</comment>
<feature type="signal peptide" evidence="14">
    <location>
        <begin position="1"/>
        <end position="23"/>
    </location>
</feature>
<evidence type="ECO:0000256" key="7">
    <source>
        <dbReference type="ARBA" id="ARBA00023065"/>
    </source>
</evidence>
<keyword evidence="5 13" id="KW-0812">Transmembrane</keyword>
<dbReference type="GO" id="GO:0015276">
    <property type="term" value="F:ligand-gated monoatomic ion channel activity"/>
    <property type="evidence" value="ECO:0007669"/>
    <property type="project" value="InterPro"/>
</dbReference>
<dbReference type="InterPro" id="IPR052192">
    <property type="entry name" value="Insect_Ionotropic_Sensory_Rcpt"/>
</dbReference>
<evidence type="ECO:0000313" key="17">
    <source>
        <dbReference type="Proteomes" id="UP001286313"/>
    </source>
</evidence>
<evidence type="ECO:0000256" key="1">
    <source>
        <dbReference type="ARBA" id="ARBA00004651"/>
    </source>
</evidence>
<keyword evidence="3" id="KW-0813">Transport</keyword>
<comment type="similarity">
    <text evidence="2">Belongs to the glutamate-gated ion channel (TC 1.A.10.1) family.</text>
</comment>
<dbReference type="SMART" id="SM00918">
    <property type="entry name" value="Lig_chan-Glu_bd"/>
    <property type="match status" value="1"/>
</dbReference>
<evidence type="ECO:0000256" key="14">
    <source>
        <dbReference type="SAM" id="SignalP"/>
    </source>
</evidence>
<dbReference type="PANTHER" id="PTHR42643">
    <property type="entry name" value="IONOTROPIC RECEPTOR 20A-RELATED"/>
    <property type="match status" value="1"/>
</dbReference>
<keyword evidence="11" id="KW-1071">Ligand-gated ion channel</keyword>
<evidence type="ECO:0000256" key="5">
    <source>
        <dbReference type="ARBA" id="ARBA00022692"/>
    </source>
</evidence>
<dbReference type="EMBL" id="JAWQEG010006059">
    <property type="protein sequence ID" value="KAK3855891.1"/>
    <property type="molecule type" value="Genomic_DNA"/>
</dbReference>
<evidence type="ECO:0000256" key="10">
    <source>
        <dbReference type="ARBA" id="ARBA00023180"/>
    </source>
</evidence>
<evidence type="ECO:0000256" key="4">
    <source>
        <dbReference type="ARBA" id="ARBA00022475"/>
    </source>
</evidence>
<organism evidence="16 17">
    <name type="scientific">Petrolisthes cinctipes</name>
    <name type="common">Flat porcelain crab</name>
    <dbReference type="NCBI Taxonomy" id="88211"/>
    <lineage>
        <taxon>Eukaryota</taxon>
        <taxon>Metazoa</taxon>
        <taxon>Ecdysozoa</taxon>
        <taxon>Arthropoda</taxon>
        <taxon>Crustacea</taxon>
        <taxon>Multicrustacea</taxon>
        <taxon>Malacostraca</taxon>
        <taxon>Eumalacostraca</taxon>
        <taxon>Eucarida</taxon>
        <taxon>Decapoda</taxon>
        <taxon>Pleocyemata</taxon>
        <taxon>Anomura</taxon>
        <taxon>Galatheoidea</taxon>
        <taxon>Porcellanidae</taxon>
        <taxon>Petrolisthes</taxon>
    </lineage>
</organism>
<keyword evidence="12" id="KW-0407">Ion channel</keyword>
<keyword evidence="6 13" id="KW-1133">Transmembrane helix</keyword>
<feature type="transmembrane region" description="Helical" evidence="13">
    <location>
        <begin position="389"/>
        <end position="415"/>
    </location>
</feature>
<dbReference type="AlphaFoldDB" id="A0AAE1BS03"/>
<evidence type="ECO:0000256" key="11">
    <source>
        <dbReference type="ARBA" id="ARBA00023286"/>
    </source>
</evidence>
<evidence type="ECO:0000313" key="16">
    <source>
        <dbReference type="EMBL" id="KAK3855891.1"/>
    </source>
</evidence>
<keyword evidence="14" id="KW-0732">Signal</keyword>
<evidence type="ECO:0000256" key="12">
    <source>
        <dbReference type="ARBA" id="ARBA00023303"/>
    </source>
</evidence>
<dbReference type="Gene3D" id="1.10.287.70">
    <property type="match status" value="1"/>
</dbReference>
<dbReference type="InterPro" id="IPR019594">
    <property type="entry name" value="Glu/Gly-bd"/>
</dbReference>
<comment type="caution">
    <text evidence="16">The sequence shown here is derived from an EMBL/GenBank/DDBJ whole genome shotgun (WGS) entry which is preliminary data.</text>
</comment>
<dbReference type="Pfam" id="PF10613">
    <property type="entry name" value="Lig_chan-Glu_bd"/>
    <property type="match status" value="1"/>
</dbReference>
<dbReference type="Gene3D" id="3.40.190.10">
    <property type="entry name" value="Periplasmic binding protein-like II"/>
    <property type="match status" value="1"/>
</dbReference>
<dbReference type="GO" id="GO:0050906">
    <property type="term" value="P:detection of stimulus involved in sensory perception"/>
    <property type="evidence" value="ECO:0007669"/>
    <property type="project" value="UniProtKB-ARBA"/>
</dbReference>
<keyword evidence="17" id="KW-1185">Reference proteome</keyword>
<dbReference type="GO" id="GO:0005886">
    <property type="term" value="C:plasma membrane"/>
    <property type="evidence" value="ECO:0007669"/>
    <property type="project" value="UniProtKB-SubCell"/>
</dbReference>
<reference evidence="16" key="1">
    <citation type="submission" date="2023-10" db="EMBL/GenBank/DDBJ databases">
        <title>Genome assemblies of two species of porcelain crab, Petrolisthes cinctipes and Petrolisthes manimaculis (Anomura: Porcellanidae).</title>
        <authorList>
            <person name="Angst P."/>
        </authorList>
    </citation>
    <scope>NUCLEOTIDE SEQUENCE</scope>
    <source>
        <strain evidence="16">PB745_01</strain>
        <tissue evidence="16">Gill</tissue>
    </source>
</reference>
<feature type="chain" id="PRO_5042037018" description="Ionotropic glutamate receptor L-glutamate and glycine-binding domain-containing protein" evidence="14">
    <location>
        <begin position="24"/>
        <end position="691"/>
    </location>
</feature>
<evidence type="ECO:0000256" key="9">
    <source>
        <dbReference type="ARBA" id="ARBA00023170"/>
    </source>
</evidence>
<dbReference type="PANTHER" id="PTHR42643:SF24">
    <property type="entry name" value="IONOTROPIC RECEPTOR 60A"/>
    <property type="match status" value="1"/>
</dbReference>
<evidence type="ECO:0000256" key="6">
    <source>
        <dbReference type="ARBA" id="ARBA00022989"/>
    </source>
</evidence>
<dbReference type="Proteomes" id="UP001286313">
    <property type="component" value="Unassembled WGS sequence"/>
</dbReference>
<evidence type="ECO:0000256" key="13">
    <source>
        <dbReference type="SAM" id="Phobius"/>
    </source>
</evidence>
<dbReference type="SUPFAM" id="SSF53850">
    <property type="entry name" value="Periplasmic binding protein-like II"/>
    <property type="match status" value="1"/>
</dbReference>
<feature type="transmembrane region" description="Helical" evidence="13">
    <location>
        <begin position="663"/>
        <end position="684"/>
    </location>
</feature>
<accession>A0AAE1BS03</accession>
<protein>
    <recommendedName>
        <fullName evidence="15">Ionotropic glutamate receptor L-glutamate and glycine-binding domain-containing protein</fullName>
    </recommendedName>
</protein>
<keyword evidence="9" id="KW-0675">Receptor</keyword>
<feature type="domain" description="Ionotropic glutamate receptor L-glutamate and glycine-binding" evidence="15">
    <location>
        <begin position="281"/>
        <end position="343"/>
    </location>
</feature>
<proteinExistence type="inferred from homology"/>
<keyword evidence="10" id="KW-0325">Glycoprotein</keyword>
<keyword evidence="8 13" id="KW-0472">Membrane</keyword>
<keyword evidence="4" id="KW-1003">Cell membrane</keyword>